<evidence type="ECO:0008006" key="3">
    <source>
        <dbReference type="Google" id="ProtNLM"/>
    </source>
</evidence>
<sequence>MTQRVNKFLWTSYENDNDEYYEKNSYNEFLKNRDNIINKGNSISNDIHSFKEKIKDTDHKLLSHHDTEDIFKTHTNKKYSDISTLLQKYEKEKENFKLINNSSVEELKSKKNSLTEKVKKHIGEINDDKLIGQDVQKMLKNALDKEMSDISNKFPDDSIN</sequence>
<gene>
    <name evidence="1" type="primary">PowCR01_000090000</name>
    <name evidence="1" type="ORF">POWCR01_000090000</name>
</gene>
<name>A0A1C3KHE9_PLAOA</name>
<dbReference type="AlphaFoldDB" id="A0A1C3KHE9"/>
<dbReference type="Proteomes" id="UP000243200">
    <property type="component" value="Unassembled WGS sequence"/>
</dbReference>
<proteinExistence type="predicted"/>
<dbReference type="VEuPathDB" id="PlasmoDB:POWCR01_000090000"/>
<evidence type="ECO:0000313" key="1">
    <source>
        <dbReference type="EMBL" id="SBT73189.1"/>
    </source>
</evidence>
<organism evidence="1 2">
    <name type="scientific">Plasmodium ovale</name>
    <name type="common">malaria parasite P. ovale</name>
    <dbReference type="NCBI Taxonomy" id="36330"/>
    <lineage>
        <taxon>Eukaryota</taxon>
        <taxon>Sar</taxon>
        <taxon>Alveolata</taxon>
        <taxon>Apicomplexa</taxon>
        <taxon>Aconoidasida</taxon>
        <taxon>Haemosporida</taxon>
        <taxon>Plasmodiidae</taxon>
        <taxon>Plasmodium</taxon>
        <taxon>Plasmodium (Plasmodium)</taxon>
    </lineage>
</organism>
<reference evidence="1 2" key="1">
    <citation type="submission" date="2016-06" db="EMBL/GenBank/DDBJ databases">
        <authorList>
            <consortium name="Pathogen Informatics"/>
        </authorList>
    </citation>
    <scope>NUCLEOTIDE SEQUENCE [LARGE SCALE GENOMIC DNA]</scope>
</reference>
<evidence type="ECO:0000313" key="2">
    <source>
        <dbReference type="Proteomes" id="UP000243200"/>
    </source>
</evidence>
<dbReference type="EMBL" id="FLRJ01000271">
    <property type="protein sequence ID" value="SBT73189.1"/>
    <property type="molecule type" value="Genomic_DNA"/>
</dbReference>
<accession>A0A1C3KHE9</accession>
<protein>
    <recommendedName>
        <fullName evidence="3">Reticulocyte binding protein 2b</fullName>
    </recommendedName>
</protein>
<dbReference type="OrthoDB" id="386780at2759"/>